<comment type="catalytic activity">
    <reaction evidence="1 12">
        <text>(S)-malate = fumarate + H2O</text>
        <dbReference type="Rhea" id="RHEA:12460"/>
        <dbReference type="ChEBI" id="CHEBI:15377"/>
        <dbReference type="ChEBI" id="CHEBI:15589"/>
        <dbReference type="ChEBI" id="CHEBI:29806"/>
        <dbReference type="EC" id="4.2.1.2"/>
    </reaction>
</comment>
<dbReference type="InterPro" id="IPR004647">
    <property type="entry name" value="Fe-S_hydro-lyase_TtdB-typ_cat"/>
</dbReference>
<dbReference type="PANTHER" id="PTHR30389:SF0">
    <property type="entry name" value="FUMARATE HYDRATASE CLASS I, AEROBIC"/>
    <property type="match status" value="1"/>
</dbReference>
<evidence type="ECO:0000256" key="1">
    <source>
        <dbReference type="ARBA" id="ARBA00000929"/>
    </source>
</evidence>
<dbReference type="Proteomes" id="UP000301309">
    <property type="component" value="Unassembled WGS sequence"/>
</dbReference>
<keyword evidence="8 12" id="KW-0479">Metal-binding</keyword>
<evidence type="ECO:0000259" key="14">
    <source>
        <dbReference type="Pfam" id="PF05683"/>
    </source>
</evidence>
<dbReference type="GO" id="GO:0046872">
    <property type="term" value="F:metal ion binding"/>
    <property type="evidence" value="ECO:0007669"/>
    <property type="project" value="UniProtKB-UniRule"/>
</dbReference>
<organism evidence="15 16">
    <name type="scientific">Streptomyces violaceusniger</name>
    <dbReference type="NCBI Taxonomy" id="68280"/>
    <lineage>
        <taxon>Bacteria</taxon>
        <taxon>Bacillati</taxon>
        <taxon>Actinomycetota</taxon>
        <taxon>Actinomycetes</taxon>
        <taxon>Kitasatosporales</taxon>
        <taxon>Streptomycetaceae</taxon>
        <taxon>Streptomyces</taxon>
        <taxon>Streptomyces violaceusniger group</taxon>
    </lineage>
</organism>
<evidence type="ECO:0000256" key="3">
    <source>
        <dbReference type="ARBA" id="ARBA00004859"/>
    </source>
</evidence>
<comment type="caution">
    <text evidence="15">The sequence shown here is derived from an EMBL/GenBank/DDBJ whole genome shotgun (WGS) entry which is preliminary data.</text>
</comment>
<dbReference type="SUPFAM" id="SSF117457">
    <property type="entry name" value="FumA C-terminal domain-like"/>
    <property type="match status" value="1"/>
</dbReference>
<reference evidence="15 16" key="1">
    <citation type="journal article" date="2020" name="Int. J. Syst. Evol. Microbiol.">
        <title>Reclassification of Streptomyces castelarensis and Streptomyces sporoclivatus as later heterotypic synonyms of Streptomyces antimycoticus.</title>
        <authorList>
            <person name="Komaki H."/>
            <person name="Tamura T."/>
        </authorList>
    </citation>
    <scope>NUCLEOTIDE SEQUENCE [LARGE SCALE GENOMIC DNA]</scope>
    <source>
        <strain evidence="15 16">NBRC 13459</strain>
    </source>
</reference>
<evidence type="ECO:0000313" key="15">
    <source>
        <dbReference type="EMBL" id="GDY56255.1"/>
    </source>
</evidence>
<evidence type="ECO:0000256" key="11">
    <source>
        <dbReference type="ARBA" id="ARBA00023239"/>
    </source>
</evidence>
<dbReference type="PANTHER" id="PTHR30389">
    <property type="entry name" value="FUMARATE HYDRATASE-RELATED"/>
    <property type="match status" value="1"/>
</dbReference>
<evidence type="ECO:0000256" key="6">
    <source>
        <dbReference type="ARBA" id="ARBA00022485"/>
    </source>
</evidence>
<dbReference type="PROSITE" id="PS00163">
    <property type="entry name" value="FUMARATE_LYASES"/>
    <property type="match status" value="1"/>
</dbReference>
<comment type="function">
    <text evidence="12">Catalyzes the reversible hydration of fumarate to (S)-malate.</text>
</comment>
<dbReference type="InterPro" id="IPR011167">
    <property type="entry name" value="Fe_dep_fumarate_hydratase"/>
</dbReference>
<evidence type="ECO:0000256" key="8">
    <source>
        <dbReference type="ARBA" id="ARBA00022723"/>
    </source>
</evidence>
<dbReference type="Pfam" id="PF05681">
    <property type="entry name" value="Fumerase"/>
    <property type="match status" value="1"/>
</dbReference>
<keyword evidence="7" id="KW-0816">Tricarboxylic acid cycle</keyword>
<dbReference type="NCBIfam" id="TIGR00722">
    <property type="entry name" value="ttdA_fumA_fumB"/>
    <property type="match status" value="1"/>
</dbReference>
<evidence type="ECO:0000313" key="16">
    <source>
        <dbReference type="Proteomes" id="UP000301309"/>
    </source>
</evidence>
<dbReference type="GO" id="GO:0006099">
    <property type="term" value="P:tricarboxylic acid cycle"/>
    <property type="evidence" value="ECO:0007669"/>
    <property type="project" value="UniProtKB-KW"/>
</dbReference>
<name>A0A4D4L593_STRVO</name>
<dbReference type="Gene3D" id="3.20.130.10">
    <property type="entry name" value="Fe-S hydro-lyase, tartrate dehydratase beta-type, catalytic domain"/>
    <property type="match status" value="1"/>
</dbReference>
<feature type="domain" description="Fe-S hydro-lyase tartrate dehydratase beta-type catalytic" evidence="14">
    <location>
        <begin position="330"/>
        <end position="540"/>
    </location>
</feature>
<proteinExistence type="inferred from homology"/>
<evidence type="ECO:0000256" key="7">
    <source>
        <dbReference type="ARBA" id="ARBA00022532"/>
    </source>
</evidence>
<dbReference type="InterPro" id="IPR051208">
    <property type="entry name" value="Class-I_Fumarase/Tartrate_DH"/>
</dbReference>
<evidence type="ECO:0000256" key="4">
    <source>
        <dbReference type="ARBA" id="ARBA00008876"/>
    </source>
</evidence>
<keyword evidence="16" id="KW-1185">Reference proteome</keyword>
<dbReference type="GO" id="GO:0051539">
    <property type="term" value="F:4 iron, 4 sulfur cluster binding"/>
    <property type="evidence" value="ECO:0007669"/>
    <property type="project" value="UniProtKB-UniRule"/>
</dbReference>
<comment type="pathway">
    <text evidence="3">Carbohydrate metabolism; tricarboxylic acid cycle; (S)-malate from fumarate: step 1/1.</text>
</comment>
<dbReference type="GO" id="GO:0004333">
    <property type="term" value="F:fumarate hydratase activity"/>
    <property type="evidence" value="ECO:0007669"/>
    <property type="project" value="UniProtKB-UniRule"/>
</dbReference>
<comment type="subunit">
    <text evidence="5 12">Homodimer.</text>
</comment>
<keyword evidence="11 12" id="KW-0456">Lyase</keyword>
<evidence type="ECO:0000256" key="9">
    <source>
        <dbReference type="ARBA" id="ARBA00023004"/>
    </source>
</evidence>
<dbReference type="FunFam" id="3.20.130.10:FF:000001">
    <property type="entry name" value="Fumarate hydratase class I"/>
    <property type="match status" value="1"/>
</dbReference>
<keyword evidence="6 12" id="KW-0004">4Fe-4S</keyword>
<evidence type="ECO:0000256" key="2">
    <source>
        <dbReference type="ARBA" id="ARBA00001966"/>
    </source>
</evidence>
<dbReference type="InterPro" id="IPR020557">
    <property type="entry name" value="Fumarate_lyase_CS"/>
</dbReference>
<dbReference type="Pfam" id="PF05683">
    <property type="entry name" value="Fumerase_C"/>
    <property type="match status" value="1"/>
</dbReference>
<keyword evidence="9 12" id="KW-0408">Iron</keyword>
<evidence type="ECO:0000256" key="10">
    <source>
        <dbReference type="ARBA" id="ARBA00023014"/>
    </source>
</evidence>
<sequence length="559" mass="60531">MPEFAYSDLLPLGEDTTPYRLVTSEGVSTFEADGRTFLKVEPEALRTLAAEAMHDISHYLRPAHLAQLRRILDDPEASANDRFVALDLLKNANIAAAGVLPMCQDTGTAIVMGKRGQNVLTQGGDEEALSRGVYDAYTKLNLRYSQMAPLTMWEEKNTGSNLPAQIELYATDGGAYKFLFMAKGGGSANKSFLYQETKAVLNEASMMTFLEQKIRSLGTAACPPYHLAIVVGGTSAEYALKTAKYASAHYLDELPTSGSPTGHGFRDKELEEKVFELTQKIGIGAQFGGKYFCHDVRVVRLPRHGASCPVAIAVSCSADRQALAKITPEGVFLEQLETDPARFLPETTDEELVKGAGPDLDAVAIDLDRPMDEVLAELTKHPVKTRLSLTGTLVVARDIAHAKIKERLDAGEEMPEYLKNHPVYYAGPAKTPEGYASGSFGPTTAGRMDAYVEQFQAAGGSKVMLAKGNRSKQVTDACAAHGGFYLGSIGGPAARLAQDCIKKVEVLEYEELGMEAVWRIEVEDFPAFIVVDDKGNDFFTDPAPQPTFTSIPVRGPGLA</sequence>
<keyword evidence="10 12" id="KW-0411">Iron-sulfur</keyword>
<feature type="domain" description="Fe-S hydro-lyase tartrate dehydratase alpha-type catalytic" evidence="13">
    <location>
        <begin position="48"/>
        <end position="324"/>
    </location>
</feature>
<accession>A0A4D4L593</accession>
<dbReference type="InterPro" id="IPR004646">
    <property type="entry name" value="Fe-S_hydro-lyase_TtdA-typ_cat"/>
</dbReference>
<comment type="similarity">
    <text evidence="4 12">Belongs to the class-I fumarase family.</text>
</comment>
<comment type="cofactor">
    <cofactor evidence="2 12">
        <name>[4Fe-4S] cluster</name>
        <dbReference type="ChEBI" id="CHEBI:49883"/>
    </cofactor>
</comment>
<protein>
    <recommendedName>
        <fullName evidence="12">Fumarate hydratase class I</fullName>
        <ecNumber evidence="12">4.2.1.2</ecNumber>
    </recommendedName>
</protein>
<dbReference type="AlphaFoldDB" id="A0A4D4L593"/>
<dbReference type="EMBL" id="BJHW01000001">
    <property type="protein sequence ID" value="GDY56255.1"/>
    <property type="molecule type" value="Genomic_DNA"/>
</dbReference>
<evidence type="ECO:0000259" key="13">
    <source>
        <dbReference type="Pfam" id="PF05681"/>
    </source>
</evidence>
<dbReference type="PIRSF" id="PIRSF001394">
    <property type="entry name" value="Fe_dep_fumar_hy"/>
    <property type="match status" value="1"/>
</dbReference>
<dbReference type="GO" id="GO:0042803">
    <property type="term" value="F:protein homodimerization activity"/>
    <property type="evidence" value="ECO:0007669"/>
    <property type="project" value="UniProtKB-ARBA"/>
</dbReference>
<evidence type="ECO:0000256" key="12">
    <source>
        <dbReference type="PIRNR" id="PIRNR001394"/>
    </source>
</evidence>
<gene>
    <name evidence="15" type="ORF">SVIO_068780</name>
</gene>
<evidence type="ECO:0000256" key="5">
    <source>
        <dbReference type="ARBA" id="ARBA00011738"/>
    </source>
</evidence>
<dbReference type="NCBIfam" id="TIGR00723">
    <property type="entry name" value="ttdB_fumA_fumB"/>
    <property type="match status" value="1"/>
</dbReference>
<dbReference type="EC" id="4.2.1.2" evidence="12"/>
<dbReference type="InterPro" id="IPR036660">
    <property type="entry name" value="Fe-S_hydroAse_TtdB_cat_sf"/>
</dbReference>